<dbReference type="GO" id="GO:0070979">
    <property type="term" value="P:protein K11-linked ubiquitination"/>
    <property type="evidence" value="ECO:0007669"/>
    <property type="project" value="TreeGrafter"/>
</dbReference>
<dbReference type="Gene3D" id="1.25.10.10">
    <property type="entry name" value="Leucine-rich Repeat Variant"/>
    <property type="match status" value="2"/>
</dbReference>
<dbReference type="InterPro" id="IPR036514">
    <property type="entry name" value="SGNH_hydro_sf"/>
</dbReference>
<feature type="domain" description="Anaphase-promoting complex subunit 1 N-terminal" evidence="6">
    <location>
        <begin position="55"/>
        <end position="185"/>
    </location>
</feature>
<evidence type="ECO:0000256" key="5">
    <source>
        <dbReference type="ARBA" id="ARBA00023306"/>
    </source>
</evidence>
<dbReference type="InterPro" id="IPR048971">
    <property type="entry name" value="Apc1_3rd"/>
</dbReference>
<keyword evidence="5" id="KW-0131">Cell cycle</keyword>
<dbReference type="GO" id="GO:0005680">
    <property type="term" value="C:anaphase-promoting complex"/>
    <property type="evidence" value="ECO:0007669"/>
    <property type="project" value="InterPro"/>
</dbReference>
<evidence type="ECO:0000259" key="8">
    <source>
        <dbReference type="Pfam" id="PF21282"/>
    </source>
</evidence>
<dbReference type="SUPFAM" id="SSF52266">
    <property type="entry name" value="SGNH hydrolase"/>
    <property type="match status" value="1"/>
</dbReference>
<comment type="similarity">
    <text evidence="1">Belongs to the APC1 family.</text>
</comment>
<dbReference type="GO" id="GO:0007091">
    <property type="term" value="P:metaphase/anaphase transition of mitotic cell cycle"/>
    <property type="evidence" value="ECO:0007669"/>
    <property type="project" value="TreeGrafter"/>
</dbReference>
<dbReference type="InterPro" id="IPR024990">
    <property type="entry name" value="Apc1"/>
</dbReference>
<feature type="domain" description="Anaphase-promoting complex subunit 1 middle" evidence="7">
    <location>
        <begin position="674"/>
        <end position="876"/>
    </location>
</feature>
<dbReference type="Pfam" id="PF21282">
    <property type="entry name" value="APC1_3rd"/>
    <property type="match status" value="1"/>
</dbReference>
<protein>
    <recommendedName>
        <fullName evidence="11">Anaphase-promoting complex subunit 1</fullName>
    </recommendedName>
</protein>
<evidence type="ECO:0000313" key="10">
    <source>
        <dbReference type="Proteomes" id="UP001367676"/>
    </source>
</evidence>
<gene>
    <name evidence="9" type="ORF">V9T40_008525</name>
</gene>
<dbReference type="Pfam" id="PF20518">
    <property type="entry name" value="Apc1_MidN"/>
    <property type="match status" value="1"/>
</dbReference>
<evidence type="ECO:0000256" key="2">
    <source>
        <dbReference type="ARBA" id="ARBA00022618"/>
    </source>
</evidence>
<sequence length="2019" mass="228909">MLAASDPQLFIPFGRKQIERHVGSSTLPLAHLSYSSSHFEDDYELQHSDELDNESWILRENSCKIEEELYVKGKVVLWSRGNFGISLANFGDEQPGGRTLVRSYTSKHIVKQALWCSFPHDGLKFQSKSSKTFTEAVCVSDEKQLSIYMSGCEEFFTRLPFKISSVWDTSFGLFIERFSSTTKANSTFSQFSNFDVVPTLFSLTHPLNEISPFLILKQGGILSFMREPFMKVVFVFKDPSICLIYDYRTGLHSVWKIRPTTDEERQMMNVNNDIDTGCNNTAKQFPSSLCANNSIPFNLNNRSVTNANISAFSSPFGGSKGNSQFGINYLNSSFNKLQSPIPTAMGHSGNFSSSPNNVSTKNIKLNQMMSPRFSSSPKHSPSVDARLGNSQCVAQNHTPMPVQPELCLEYLWVENSGYSRENDSCAASVVFISNDFVGQKHLCYLISSQSQLFCAKLDKTNESRPEVILGSTTIIPAKDASSLPGINLTVVLDPGGQVLLYSGVSLVGQILFGSVSSSQYLTSSYYAPQNLNSATSPKPSRSSLLSSTRVGEAFFDEQLQQISPVKKHVFDDHLNITDSNTSSASVIPSSIKDSIDGQATFKYSDGTYYRVNFPTLSTSFLVKEILKAFKVILPRDVALNFMITWYRSRNAPGTQDISSEQEWRLFLEVLLRSLGYNINTVLLIQNLNRSITEVPIYAKKKKESNLGNDSDWTYVLESAYHRENSVGLSSLLNLNKCDFTTTKYQNTAQEISSSALLYPHFHLIFFSLHLMYEEFKLNTMRYDSLTTLVQLLNQLAADLNLDSFLNFYWRYHPQVLPRPQVVDSKAVIHQEKEYFSEYLEKPPDIFEHAFAIMRKKKIGPYPFISDVNNMSYAILQLFWVIYNDDVKNDSIIKQINLTGCRNILRENLVTHYFSLSNDYKHIDRIISVMIKAAWPLLDVIHRCRESPREDWSTYEYDLLVREDLSSQANQTSNVAKKIPKSVSVSSLCNDVKTTETFDGMEDMDDELMKLIWPKDRRIHQVRGMLQSSTPALIDIQHRPDVTAHEYIEEQEKHLFGICTRTMALPVGRGMFTLHTVTPSITEPLSIPKLCLVGRSASTGTSIDFSHIEVVANMNLWPSFHNGVAAGLRISLSASVDSTWILFNKPKNNSEMLPEHAGFLMALGLNGHLKHLKRMNMYEYLSKHHEMTNVALLIGLSATFRGTMDTATTKLLSLHIECLLPPTSLELDIDQNTQIAALLGIGLVYQKSAHRHISEILLSEMGRPPGPEMENCVDRESYTLAAGLALGLVLLERGSDLSGLTDLGIADTLHYYMVGGHKRPLSGPQKEKYKTPSYQIREGDIVNVDVTSPGATLALGLMFFNTGNKAVADWMKAPDTQYILDIICPDFILLRTLARGLILFDDIIPTVEWVESHIPESIRPFCLVKPKPDSVPVGVDLETMNQAYCNIVAGACFAIGLRFAGSSNNIAFETVQYFCKIFITLFGKSISELAGKSTIENCLNVSLISLALIMAGTGNVEVLRICRCLRSRICQASNTVVTYGSHLATHMALGLLFLGGGRYSLSTSPESIAALIIAFYPKFPTHSNDNRYHLQAFRHLYVLAVESRLLMPRDIDSEFPVYANVNMKFIDTKYYKNQEVKLMAPCLLPELKYLKQIEIKDDRYWPTVFKRGKNWNQLEQILKNSLYIDIKQRSGFLPYKEDINGCCILAASSCTTDDCIPWSADIECMRKYTTDPCILKILECFFDHHFDSIVSSDEIKFNSFFKRIIHECITQDKLYFLAFWITIMKVLLKMRLFPNAYYSWQIKLFCQSVLHSSFPTDIPSAKTEVKKMRYKMDRLLLQLIQYGATHIILMTLPPIPKLTYDSYHWKTLKEFNNSIRQRHNGEDIFVIDAYTKFIKKAPEKIELKPFGLSQNVNRINSNFDGITREYSRKPSSSEDKTSSLALENDLDESETWQQKYIVYNSSSDYTCDTDRPCDFEADPINLHYFEHYVEKNKKIDLIHLNYYGLEQIKELIVKKNYIKP</sequence>
<evidence type="ECO:0000256" key="4">
    <source>
        <dbReference type="ARBA" id="ARBA00022776"/>
    </source>
</evidence>
<dbReference type="GO" id="GO:0051301">
    <property type="term" value="P:cell division"/>
    <property type="evidence" value="ECO:0007669"/>
    <property type="project" value="UniProtKB-KW"/>
</dbReference>
<keyword evidence="3" id="KW-0677">Repeat</keyword>
<dbReference type="GO" id="GO:0060090">
    <property type="term" value="F:molecular adaptor activity"/>
    <property type="evidence" value="ECO:0007669"/>
    <property type="project" value="TreeGrafter"/>
</dbReference>
<evidence type="ECO:0000256" key="1">
    <source>
        <dbReference type="ARBA" id="ARBA00010547"/>
    </source>
</evidence>
<organism evidence="9 10">
    <name type="scientific">Parthenolecanium corni</name>
    <dbReference type="NCBI Taxonomy" id="536013"/>
    <lineage>
        <taxon>Eukaryota</taxon>
        <taxon>Metazoa</taxon>
        <taxon>Ecdysozoa</taxon>
        <taxon>Arthropoda</taxon>
        <taxon>Hexapoda</taxon>
        <taxon>Insecta</taxon>
        <taxon>Pterygota</taxon>
        <taxon>Neoptera</taxon>
        <taxon>Paraneoptera</taxon>
        <taxon>Hemiptera</taxon>
        <taxon>Sternorrhyncha</taxon>
        <taxon>Coccoidea</taxon>
        <taxon>Coccidae</taxon>
        <taxon>Parthenolecanium</taxon>
    </lineage>
</organism>
<comment type="caution">
    <text evidence="9">The sequence shown here is derived from an EMBL/GenBank/DDBJ whole genome shotgun (WGS) entry which is preliminary data.</text>
</comment>
<dbReference type="PANTHER" id="PTHR12827:SF3">
    <property type="entry name" value="ANAPHASE-PROMOTING COMPLEX SUBUNIT 1"/>
    <property type="match status" value="1"/>
</dbReference>
<keyword evidence="10" id="KW-1185">Reference proteome</keyword>
<dbReference type="InterPro" id="IPR046794">
    <property type="entry name" value="Apc1_MidN"/>
</dbReference>
<accession>A0AAN9Y782</accession>
<proteinExistence type="inferred from homology"/>
<keyword evidence="2" id="KW-0132">Cell division</keyword>
<evidence type="ECO:0008006" key="11">
    <source>
        <dbReference type="Google" id="ProtNLM"/>
    </source>
</evidence>
<dbReference type="InterPro" id="IPR049255">
    <property type="entry name" value="Apc1_N"/>
</dbReference>
<dbReference type="EMBL" id="JBBCAQ010000010">
    <property type="protein sequence ID" value="KAK7601084.1"/>
    <property type="molecule type" value="Genomic_DNA"/>
</dbReference>
<dbReference type="PANTHER" id="PTHR12827">
    <property type="entry name" value="MEIOTIC CHECKPOINT REGULATOR TSG24 FAMILY MEMBER"/>
    <property type="match status" value="1"/>
</dbReference>
<evidence type="ECO:0000259" key="7">
    <source>
        <dbReference type="Pfam" id="PF20518"/>
    </source>
</evidence>
<reference evidence="9 10" key="1">
    <citation type="submission" date="2024-03" db="EMBL/GenBank/DDBJ databases">
        <title>Adaptation during the transition from Ophiocordyceps entomopathogen to insect associate is accompanied by gene loss and intensified selection.</title>
        <authorList>
            <person name="Ward C.M."/>
            <person name="Onetto C.A."/>
            <person name="Borneman A.R."/>
        </authorList>
    </citation>
    <scope>NUCLEOTIDE SEQUENCE [LARGE SCALE GENOMIC DNA]</scope>
    <source>
        <strain evidence="9">AWRI1</strain>
        <tissue evidence="9">Single Adult Female</tissue>
    </source>
</reference>
<feature type="domain" description="Anaphase-promoting complex subunit 1 beta-sandwich" evidence="8">
    <location>
        <begin position="1603"/>
        <end position="1688"/>
    </location>
</feature>
<keyword evidence="4" id="KW-0498">Mitosis</keyword>
<evidence type="ECO:0000313" key="9">
    <source>
        <dbReference type="EMBL" id="KAK7601084.1"/>
    </source>
</evidence>
<dbReference type="GO" id="GO:0031145">
    <property type="term" value="P:anaphase-promoting complex-dependent catabolic process"/>
    <property type="evidence" value="ECO:0007669"/>
    <property type="project" value="TreeGrafter"/>
</dbReference>
<dbReference type="Proteomes" id="UP001367676">
    <property type="component" value="Unassembled WGS sequence"/>
</dbReference>
<name>A0AAN9Y782_9HEMI</name>
<dbReference type="Gene3D" id="3.40.50.1110">
    <property type="entry name" value="SGNH hydrolase"/>
    <property type="match status" value="1"/>
</dbReference>
<dbReference type="InterPro" id="IPR011989">
    <property type="entry name" value="ARM-like"/>
</dbReference>
<evidence type="ECO:0000256" key="3">
    <source>
        <dbReference type="ARBA" id="ARBA00022737"/>
    </source>
</evidence>
<dbReference type="Pfam" id="PF12859">
    <property type="entry name" value="ANAPC1"/>
    <property type="match status" value="1"/>
</dbReference>
<evidence type="ECO:0000259" key="6">
    <source>
        <dbReference type="Pfam" id="PF12859"/>
    </source>
</evidence>